<evidence type="ECO:0000313" key="2">
    <source>
        <dbReference type="Proteomes" id="UP001234989"/>
    </source>
</evidence>
<reference evidence="1" key="1">
    <citation type="submission" date="2023-08" db="EMBL/GenBank/DDBJ databases">
        <title>A de novo genome assembly of Solanum verrucosum Schlechtendal, a Mexican diploid species geographically isolated from the other diploid A-genome species in potato relatives.</title>
        <authorList>
            <person name="Hosaka K."/>
        </authorList>
    </citation>
    <scope>NUCLEOTIDE SEQUENCE</scope>
    <source>
        <tissue evidence="1">Young leaves</tissue>
    </source>
</reference>
<dbReference type="PANTHER" id="PTHR46148:SF60">
    <property type="entry name" value="CHROMO DOMAIN-CONTAINING PROTEIN"/>
    <property type="match status" value="1"/>
</dbReference>
<dbReference type="EMBL" id="CP133613">
    <property type="protein sequence ID" value="WMV13907.1"/>
    <property type="molecule type" value="Genomic_DNA"/>
</dbReference>
<dbReference type="PANTHER" id="PTHR46148">
    <property type="entry name" value="CHROMO DOMAIN-CONTAINING PROTEIN"/>
    <property type="match status" value="1"/>
</dbReference>
<name>A0AAF0PZZ1_SOLVR</name>
<sequence>MLKKYHQGDAHVIQWDSVLLNQNLTFQEDPITILDRQIQKLRSKEIALVKIGNALKLYDKERQNLEDSRHVFDIQDPVPKMSASRGDFLVRAWSTLEFM</sequence>
<evidence type="ECO:0000313" key="1">
    <source>
        <dbReference type="EMBL" id="WMV13907.1"/>
    </source>
</evidence>
<dbReference type="AlphaFoldDB" id="A0AAF0PZZ1"/>
<organism evidence="1 2">
    <name type="scientific">Solanum verrucosum</name>
    <dbReference type="NCBI Taxonomy" id="315347"/>
    <lineage>
        <taxon>Eukaryota</taxon>
        <taxon>Viridiplantae</taxon>
        <taxon>Streptophyta</taxon>
        <taxon>Embryophyta</taxon>
        <taxon>Tracheophyta</taxon>
        <taxon>Spermatophyta</taxon>
        <taxon>Magnoliopsida</taxon>
        <taxon>eudicotyledons</taxon>
        <taxon>Gunneridae</taxon>
        <taxon>Pentapetalae</taxon>
        <taxon>asterids</taxon>
        <taxon>lamiids</taxon>
        <taxon>Solanales</taxon>
        <taxon>Solanaceae</taxon>
        <taxon>Solanoideae</taxon>
        <taxon>Solaneae</taxon>
        <taxon>Solanum</taxon>
    </lineage>
</organism>
<gene>
    <name evidence="1" type="ORF">MTR67_007292</name>
</gene>
<accession>A0AAF0PZZ1</accession>
<protein>
    <submittedName>
        <fullName evidence="1">Uncharacterized protein</fullName>
    </submittedName>
</protein>
<proteinExistence type="predicted"/>
<keyword evidence="2" id="KW-1185">Reference proteome</keyword>
<dbReference type="Proteomes" id="UP001234989">
    <property type="component" value="Chromosome 2"/>
</dbReference>